<accession>A0AAV4UDU9</accession>
<gene>
    <name evidence="1" type="primary">AVEN_58421_1</name>
    <name evidence="1" type="ORF">CDAR_96051</name>
</gene>
<name>A0AAV4UDU9_9ARAC</name>
<keyword evidence="2" id="KW-1185">Reference proteome</keyword>
<evidence type="ECO:0000313" key="2">
    <source>
        <dbReference type="Proteomes" id="UP001054837"/>
    </source>
</evidence>
<dbReference type="AlphaFoldDB" id="A0AAV4UDU9"/>
<evidence type="ECO:0000313" key="1">
    <source>
        <dbReference type="EMBL" id="GIY55891.1"/>
    </source>
</evidence>
<dbReference type="InterPro" id="IPR017850">
    <property type="entry name" value="Alkaline_phosphatase_core_sf"/>
</dbReference>
<organism evidence="1 2">
    <name type="scientific">Caerostris darwini</name>
    <dbReference type="NCBI Taxonomy" id="1538125"/>
    <lineage>
        <taxon>Eukaryota</taxon>
        <taxon>Metazoa</taxon>
        <taxon>Ecdysozoa</taxon>
        <taxon>Arthropoda</taxon>
        <taxon>Chelicerata</taxon>
        <taxon>Arachnida</taxon>
        <taxon>Araneae</taxon>
        <taxon>Araneomorphae</taxon>
        <taxon>Entelegynae</taxon>
        <taxon>Araneoidea</taxon>
        <taxon>Araneidae</taxon>
        <taxon>Caerostris</taxon>
    </lineage>
</organism>
<dbReference type="Gene3D" id="3.30.1120.10">
    <property type="match status" value="1"/>
</dbReference>
<dbReference type="Proteomes" id="UP001054837">
    <property type="component" value="Unassembled WGS sequence"/>
</dbReference>
<proteinExistence type="predicted"/>
<comment type="caution">
    <text evidence="1">The sequence shown here is derived from an EMBL/GenBank/DDBJ whole genome shotgun (WGS) entry which is preliminary data.</text>
</comment>
<protein>
    <submittedName>
        <fullName evidence="1">Uncharacterized protein</fullName>
    </submittedName>
</protein>
<dbReference type="EMBL" id="BPLQ01011135">
    <property type="protein sequence ID" value="GIY55891.1"/>
    <property type="molecule type" value="Genomic_DNA"/>
</dbReference>
<reference evidence="1 2" key="1">
    <citation type="submission" date="2021-06" db="EMBL/GenBank/DDBJ databases">
        <title>Caerostris darwini draft genome.</title>
        <authorList>
            <person name="Kono N."/>
            <person name="Arakawa K."/>
        </authorList>
    </citation>
    <scope>NUCLEOTIDE SEQUENCE [LARGE SCALE GENOMIC DNA]</scope>
</reference>
<sequence>MWIAGNPNDLYKQLRVICERPPPKTAFTCQPTKKPCLFNITDDPCEYMDLADQYPDEFRNFSIGNRSEAPIGSLA</sequence>
<dbReference type="SUPFAM" id="SSF53649">
    <property type="entry name" value="Alkaline phosphatase-like"/>
    <property type="match status" value="1"/>
</dbReference>